<dbReference type="Pfam" id="PF01402">
    <property type="entry name" value="RHH_1"/>
    <property type="match status" value="1"/>
</dbReference>
<gene>
    <name evidence="2" type="ORF">AO382_1395</name>
</gene>
<comment type="caution">
    <text evidence="2">The sequence shown here is derived from an EMBL/GenBank/DDBJ whole genome shotgun (WGS) entry which is preliminary data.</text>
</comment>
<dbReference type="InterPro" id="IPR002145">
    <property type="entry name" value="CopG"/>
</dbReference>
<organism evidence="2 3">
    <name type="scientific">Moraxella catarrhalis</name>
    <name type="common">Branhamella catarrhalis</name>
    <dbReference type="NCBI Taxonomy" id="480"/>
    <lineage>
        <taxon>Bacteria</taxon>
        <taxon>Pseudomonadati</taxon>
        <taxon>Pseudomonadota</taxon>
        <taxon>Gammaproteobacteria</taxon>
        <taxon>Moraxellales</taxon>
        <taxon>Moraxellaceae</taxon>
        <taxon>Moraxella</taxon>
    </lineage>
</organism>
<sequence length="74" mass="8622">MKKTHQITVHLSEECAEVVGALADLSNLSKSEWLRQLIESDLHRRYCQAHDAMSLLAPLQNYQNYQKDWNKEHG</sequence>
<evidence type="ECO:0000313" key="2">
    <source>
        <dbReference type="EMBL" id="OAV00245.1"/>
    </source>
</evidence>
<dbReference type="GO" id="GO:0006355">
    <property type="term" value="P:regulation of DNA-templated transcription"/>
    <property type="evidence" value="ECO:0007669"/>
    <property type="project" value="InterPro"/>
</dbReference>
<reference evidence="2 3" key="1">
    <citation type="journal article" date="2016" name="Genome Biol. Evol.">
        <title>Comparative Genomic Analyses of the Moraxella catarrhalis Serosensitive and Seroresistant Lineages Demonstrate Their Independent Evolution.</title>
        <authorList>
            <person name="Earl J.P."/>
            <person name="de Vries S.P."/>
            <person name="Ahmed A."/>
            <person name="Powell E."/>
            <person name="Schultz M.P."/>
            <person name="Hermans P.W."/>
            <person name="Hill D.J."/>
            <person name="Zhou Z."/>
            <person name="Constantinidou C.I."/>
            <person name="Hu F.Z."/>
            <person name="Bootsma H.J."/>
            <person name="Ehrlich G.D."/>
        </authorList>
    </citation>
    <scope>NUCLEOTIDE SEQUENCE [LARGE SCALE GENOMIC DNA]</scope>
    <source>
        <strain evidence="2 3">Z7574</strain>
    </source>
</reference>
<dbReference type="Proteomes" id="UP000078446">
    <property type="component" value="Unassembled WGS sequence"/>
</dbReference>
<dbReference type="RefSeq" id="WP_064619106.1">
    <property type="nucleotide sequence ID" value="NZ_LXHE01000014.1"/>
</dbReference>
<proteinExistence type="predicted"/>
<evidence type="ECO:0000313" key="3">
    <source>
        <dbReference type="Proteomes" id="UP000078446"/>
    </source>
</evidence>
<name>A0A7Z0UXR9_MORCA</name>
<protein>
    <recommendedName>
        <fullName evidence="1">Ribbon-helix-helix protein CopG domain-containing protein</fullName>
    </recommendedName>
</protein>
<dbReference type="EMBL" id="LXHE01000014">
    <property type="protein sequence ID" value="OAV00245.1"/>
    <property type="molecule type" value="Genomic_DNA"/>
</dbReference>
<evidence type="ECO:0000259" key="1">
    <source>
        <dbReference type="Pfam" id="PF01402"/>
    </source>
</evidence>
<feature type="domain" description="Ribbon-helix-helix protein CopG" evidence="1">
    <location>
        <begin position="6"/>
        <end position="40"/>
    </location>
</feature>
<dbReference type="AlphaFoldDB" id="A0A7Z0UXR9"/>
<accession>A0A7Z0UXR9</accession>